<dbReference type="GO" id="GO:0015097">
    <property type="term" value="F:mercury ion transmembrane transporter activity"/>
    <property type="evidence" value="ECO:0007669"/>
    <property type="project" value="InterPro"/>
</dbReference>
<feature type="transmembrane region" description="Helical" evidence="16">
    <location>
        <begin position="95"/>
        <end position="113"/>
    </location>
</feature>
<evidence type="ECO:0000256" key="4">
    <source>
        <dbReference type="ARBA" id="ARBA00022448"/>
    </source>
</evidence>
<keyword evidence="6" id="KW-1003">Cell membrane</keyword>
<evidence type="ECO:0000256" key="14">
    <source>
        <dbReference type="ARBA" id="ARBA00030934"/>
    </source>
</evidence>
<dbReference type="GO" id="GO:0005507">
    <property type="term" value="F:copper ion binding"/>
    <property type="evidence" value="ECO:0007669"/>
    <property type="project" value="TreeGrafter"/>
</dbReference>
<evidence type="ECO:0000256" key="16">
    <source>
        <dbReference type="SAM" id="Phobius"/>
    </source>
</evidence>
<evidence type="ECO:0000256" key="11">
    <source>
        <dbReference type="ARBA" id="ARBA00022967"/>
    </source>
</evidence>
<evidence type="ECO:0000256" key="12">
    <source>
        <dbReference type="ARBA" id="ARBA00022989"/>
    </source>
</evidence>
<feature type="transmembrane region" description="Helical" evidence="16">
    <location>
        <begin position="12"/>
        <end position="34"/>
    </location>
</feature>
<dbReference type="RefSeq" id="WP_147187952.1">
    <property type="nucleotide sequence ID" value="NZ_CP042435.1"/>
</dbReference>
<dbReference type="GO" id="GO:0005886">
    <property type="term" value="C:plasma membrane"/>
    <property type="evidence" value="ECO:0007669"/>
    <property type="project" value="UniProtKB-SubCell"/>
</dbReference>
<keyword evidence="5" id="KW-0475">Mercuric resistance</keyword>
<dbReference type="PANTHER" id="PTHR43520:SF8">
    <property type="entry name" value="P-TYPE CU(+) TRANSPORTER"/>
    <property type="match status" value="1"/>
</dbReference>
<evidence type="ECO:0000256" key="6">
    <source>
        <dbReference type="ARBA" id="ARBA00022475"/>
    </source>
</evidence>
<feature type="transmembrane region" description="Helical" evidence="16">
    <location>
        <begin position="49"/>
        <end position="67"/>
    </location>
</feature>
<dbReference type="InterPro" id="IPR036163">
    <property type="entry name" value="HMA_dom_sf"/>
</dbReference>
<keyword evidence="8 16" id="KW-0812">Transmembrane</keyword>
<dbReference type="InterPro" id="IPR003457">
    <property type="entry name" value="Transprt_MerT"/>
</dbReference>
<evidence type="ECO:0000256" key="2">
    <source>
        <dbReference type="ARBA" id="ARBA00008224"/>
    </source>
</evidence>
<comment type="similarity">
    <text evidence="2">Belongs to the MerT family.</text>
</comment>
<keyword evidence="4" id="KW-0813">Transport</keyword>
<name>A0A5B8V4L0_9BACT</name>
<dbReference type="GO" id="GO:0043682">
    <property type="term" value="F:P-type divalent copper transporter activity"/>
    <property type="evidence" value="ECO:0007669"/>
    <property type="project" value="TreeGrafter"/>
</dbReference>
<dbReference type="CDD" id="cd00371">
    <property type="entry name" value="HMA"/>
    <property type="match status" value="1"/>
</dbReference>
<evidence type="ECO:0000256" key="8">
    <source>
        <dbReference type="ARBA" id="ARBA00022692"/>
    </source>
</evidence>
<dbReference type="Pfam" id="PF02411">
    <property type="entry name" value="MerT"/>
    <property type="match status" value="1"/>
</dbReference>
<dbReference type="InterPro" id="IPR006121">
    <property type="entry name" value="HMA_dom"/>
</dbReference>
<dbReference type="GO" id="GO:0055070">
    <property type="term" value="P:copper ion homeostasis"/>
    <property type="evidence" value="ECO:0007669"/>
    <property type="project" value="TreeGrafter"/>
</dbReference>
<evidence type="ECO:0000313" key="19">
    <source>
        <dbReference type="Proteomes" id="UP000321533"/>
    </source>
</evidence>
<keyword evidence="11" id="KW-1278">Translocase</keyword>
<keyword evidence="10" id="KW-0476">Mercury</keyword>
<keyword evidence="12 16" id="KW-1133">Transmembrane helix</keyword>
<evidence type="ECO:0000256" key="10">
    <source>
        <dbReference type="ARBA" id="ARBA00022914"/>
    </source>
</evidence>
<evidence type="ECO:0000256" key="5">
    <source>
        <dbReference type="ARBA" id="ARBA00022466"/>
    </source>
</evidence>
<reference evidence="18 19" key="1">
    <citation type="journal article" date="2016" name="Int. J. Syst. Evol. Microbiol.">
        <title>Panacibacter ginsenosidivorans gen. nov., sp. nov., with ginsenoside converting activity isolated from soil of a ginseng field.</title>
        <authorList>
            <person name="Siddiqi M.Z."/>
            <person name="Muhammad Shafi S."/>
            <person name="Choi K.D."/>
            <person name="Im W.T."/>
        </authorList>
    </citation>
    <scope>NUCLEOTIDE SEQUENCE [LARGE SCALE GENOMIC DNA]</scope>
    <source>
        <strain evidence="18 19">Gsoil1550</strain>
    </source>
</reference>
<comment type="subcellular location">
    <subcellularLocation>
        <location evidence="1">Cell inner membrane</location>
        <topology evidence="1">Multi-pass membrane protein</topology>
    </subcellularLocation>
</comment>
<dbReference type="Proteomes" id="UP000321533">
    <property type="component" value="Chromosome"/>
</dbReference>
<dbReference type="Gene3D" id="1.10.287.910">
    <property type="entry name" value="bacterial mercury transporter, merf"/>
    <property type="match status" value="1"/>
</dbReference>
<keyword evidence="13 16" id="KW-0472">Membrane</keyword>
<gene>
    <name evidence="18" type="primary">merTP</name>
    <name evidence="18" type="ORF">FRZ67_02085</name>
</gene>
<comment type="function">
    <text evidence="15">Involved in mercury resistance. Probably transfers a mercuric ion from the periplasmic Hg(2+)-binding protein MerP to the cytoplasmic mercuric reductase MerA.</text>
</comment>
<dbReference type="EMBL" id="CP042435">
    <property type="protein sequence ID" value="QEC66152.1"/>
    <property type="molecule type" value="Genomic_DNA"/>
</dbReference>
<proteinExistence type="inferred from homology"/>
<accession>A0A5B8V4L0</accession>
<evidence type="ECO:0000256" key="13">
    <source>
        <dbReference type="ARBA" id="ARBA00023136"/>
    </source>
</evidence>
<dbReference type="Gene3D" id="3.30.70.100">
    <property type="match status" value="1"/>
</dbReference>
<organism evidence="18 19">
    <name type="scientific">Panacibacter ginsenosidivorans</name>
    <dbReference type="NCBI Taxonomy" id="1813871"/>
    <lineage>
        <taxon>Bacteria</taxon>
        <taxon>Pseudomonadati</taxon>
        <taxon>Bacteroidota</taxon>
        <taxon>Chitinophagia</taxon>
        <taxon>Chitinophagales</taxon>
        <taxon>Chitinophagaceae</taxon>
        <taxon>Panacibacter</taxon>
    </lineage>
</organism>
<dbReference type="Pfam" id="PF00403">
    <property type="entry name" value="HMA"/>
    <property type="match status" value="1"/>
</dbReference>
<keyword evidence="7" id="KW-0997">Cell inner membrane</keyword>
<dbReference type="PANTHER" id="PTHR43520">
    <property type="entry name" value="ATP7, ISOFORM B"/>
    <property type="match status" value="1"/>
</dbReference>
<feature type="domain" description="HMA" evidence="17">
    <location>
        <begin position="134"/>
        <end position="200"/>
    </location>
</feature>
<dbReference type="SUPFAM" id="SSF55008">
    <property type="entry name" value="HMA, heavy metal-associated domain"/>
    <property type="match status" value="1"/>
</dbReference>
<keyword evidence="19" id="KW-1185">Reference proteome</keyword>
<dbReference type="KEGG" id="pgin:FRZ67_02085"/>
<evidence type="ECO:0000313" key="18">
    <source>
        <dbReference type="EMBL" id="QEC66152.1"/>
    </source>
</evidence>
<sequence>MISIKSPGTYTSAGLLSAFAASLCCITPVIALLAGSSSIAANFSWIEPARPYLIGLSIAVLAFAWYVKLKPTKTNDMDCNCETTKKASFFQSKTFLGIVTVFAVLMMTFPLYAKVFYPKPEAHAATVALVDNKQQVKFAIQGMTCEGCEEHVNNELTKVNGVLAYKTSYASRSSLVTFDKSKVDVKTIEAAINKTGYKVKSYDVMNASNTAVTFYEAPLVCHAAPSIGCGSKAKFMLADLEKYNDAVEGAWLNKRGTIVAVKWNTNTGEDKKTEIIKTVSTSHSVELSELSSTEANAYAKSFPNESQWFKGKEVDQLSKEEAGIIAQNTIASYKAKKLLKPSFEKQFQADIAKIYENLFLSISSYKDLNTETYNKVEDQIQQAGEKYVGKGKMPHVELCIAPEASCEKDKSCSQGSGKSCCDKEQ</sequence>
<evidence type="ECO:0000256" key="7">
    <source>
        <dbReference type="ARBA" id="ARBA00022519"/>
    </source>
</evidence>
<evidence type="ECO:0000256" key="1">
    <source>
        <dbReference type="ARBA" id="ARBA00004429"/>
    </source>
</evidence>
<dbReference type="PROSITE" id="PS50846">
    <property type="entry name" value="HMA_2"/>
    <property type="match status" value="1"/>
</dbReference>
<evidence type="ECO:0000256" key="9">
    <source>
        <dbReference type="ARBA" id="ARBA00022723"/>
    </source>
</evidence>
<evidence type="ECO:0000256" key="15">
    <source>
        <dbReference type="ARBA" id="ARBA00045720"/>
    </source>
</evidence>
<evidence type="ECO:0000256" key="3">
    <source>
        <dbReference type="ARBA" id="ARBA00017053"/>
    </source>
</evidence>
<evidence type="ECO:0000259" key="17">
    <source>
        <dbReference type="PROSITE" id="PS50846"/>
    </source>
</evidence>
<protein>
    <recommendedName>
        <fullName evidence="3">Mercuric transport protein MerT</fullName>
    </recommendedName>
    <alternativeName>
        <fullName evidence="14">Mercury ion transport protein</fullName>
    </alternativeName>
</protein>
<dbReference type="AlphaFoldDB" id="A0A5B8V4L0"/>
<dbReference type="OrthoDB" id="1493145at2"/>
<keyword evidence="9" id="KW-0479">Metal-binding</keyword>
<dbReference type="NCBIfam" id="NF033556">
    <property type="entry name" value="MerTP_fusion"/>
    <property type="match status" value="1"/>
</dbReference>